<dbReference type="SUPFAM" id="SSF51735">
    <property type="entry name" value="NAD(P)-binding Rossmann-fold domains"/>
    <property type="match status" value="1"/>
</dbReference>
<dbReference type="EMBL" id="QZAT01000214">
    <property type="protein sequence ID" value="THX21896.1"/>
    <property type="molecule type" value="Genomic_DNA"/>
</dbReference>
<comment type="caution">
    <text evidence="4">The sequence shown here is derived from an EMBL/GenBank/DDBJ whole genome shotgun (WGS) entry which is preliminary data.</text>
</comment>
<organism evidence="4 5">
    <name type="scientific">Aureobasidium pullulans</name>
    <name type="common">Black yeast</name>
    <name type="synonym">Pullularia pullulans</name>
    <dbReference type="NCBI Taxonomy" id="5580"/>
    <lineage>
        <taxon>Eukaryota</taxon>
        <taxon>Fungi</taxon>
        <taxon>Dikarya</taxon>
        <taxon>Ascomycota</taxon>
        <taxon>Pezizomycotina</taxon>
        <taxon>Dothideomycetes</taxon>
        <taxon>Dothideomycetidae</taxon>
        <taxon>Dothideales</taxon>
        <taxon>Saccotheciaceae</taxon>
        <taxon>Aureobasidium</taxon>
    </lineage>
</organism>
<evidence type="ECO:0000256" key="2">
    <source>
        <dbReference type="ARBA" id="ARBA00022857"/>
    </source>
</evidence>
<evidence type="ECO:0000313" key="4">
    <source>
        <dbReference type="EMBL" id="THX21896.1"/>
    </source>
</evidence>
<accession>A0AB74JFF8</accession>
<evidence type="ECO:0000313" key="5">
    <source>
        <dbReference type="Proteomes" id="UP000310374"/>
    </source>
</evidence>
<dbReference type="Proteomes" id="UP000310374">
    <property type="component" value="Unassembled WGS sequence"/>
</dbReference>
<dbReference type="InterPro" id="IPR008030">
    <property type="entry name" value="NmrA-like"/>
</dbReference>
<comment type="similarity">
    <text evidence="1">Belongs to the NmrA-type oxidoreductase family.</text>
</comment>
<dbReference type="AlphaFoldDB" id="A0AB74JFF8"/>
<dbReference type="CDD" id="cd05251">
    <property type="entry name" value="NmrA_like_SDR_a"/>
    <property type="match status" value="1"/>
</dbReference>
<dbReference type="InterPro" id="IPR036291">
    <property type="entry name" value="NAD(P)-bd_dom_sf"/>
</dbReference>
<name>A0AB74JFF8_AURPU</name>
<feature type="domain" description="NmrA-like" evidence="3">
    <location>
        <begin position="22"/>
        <end position="290"/>
    </location>
</feature>
<protein>
    <submittedName>
        <fullName evidence="4">NAD(P)-binding protein</fullName>
    </submittedName>
</protein>
<proteinExistence type="inferred from homology"/>
<dbReference type="Gene3D" id="3.90.25.10">
    <property type="entry name" value="UDP-galactose 4-epimerase, domain 1"/>
    <property type="match status" value="1"/>
</dbReference>
<gene>
    <name evidence="4" type="ORF">D6D12_09656</name>
</gene>
<dbReference type="Pfam" id="PF05368">
    <property type="entry name" value="NmrA"/>
    <property type="match status" value="1"/>
</dbReference>
<evidence type="ECO:0000256" key="1">
    <source>
        <dbReference type="ARBA" id="ARBA00006328"/>
    </source>
</evidence>
<reference evidence="4 5" key="1">
    <citation type="submission" date="2018-10" db="EMBL/GenBank/DDBJ databases">
        <title>Fifty Aureobasidium pullulans genomes reveal a recombining polyextremotolerant generalist.</title>
        <authorList>
            <person name="Gostincar C."/>
            <person name="Turk M."/>
            <person name="Zajc J."/>
            <person name="Gunde-Cimerman N."/>
        </authorList>
    </citation>
    <scope>NUCLEOTIDE SEQUENCE [LARGE SCALE GENOMIC DNA]</scope>
    <source>
        <strain evidence="4 5">EXF-10081</strain>
    </source>
</reference>
<dbReference type="InterPro" id="IPR051164">
    <property type="entry name" value="NmrA-like_oxidored"/>
</dbReference>
<dbReference type="GO" id="GO:0005634">
    <property type="term" value="C:nucleus"/>
    <property type="evidence" value="ECO:0007669"/>
    <property type="project" value="TreeGrafter"/>
</dbReference>
<dbReference type="Gene3D" id="3.40.50.720">
    <property type="entry name" value="NAD(P)-binding Rossmann-like Domain"/>
    <property type="match status" value="1"/>
</dbReference>
<dbReference type="PANTHER" id="PTHR42748">
    <property type="entry name" value="NITROGEN METABOLITE REPRESSION PROTEIN NMRA FAMILY MEMBER"/>
    <property type="match status" value="1"/>
</dbReference>
<keyword evidence="2" id="KW-0521">NADP</keyword>
<sequence length="306" mass="33970">MLSSRYGECIYLKKSLEYSHVKYRIKIRAVTRDNSKPSAKALAEKGAELVNPLPRSKLFLQADLNSKESVPKIIQGSHTVFLVTNYWETMDPKVEVTQGKNVADAAKEAGVSHIIFSSLLNVTEATNGRLVHVPHFDGKADTEKHIRSTGVPCIFMLPGYFMSNLTDMMQKGEDGSFTLAYPTSDEAKFPLFDAAQDTGKFVKAIIKNSRKLNGKQILAATAYYTPKEILSTVSEATGKSTHFASVTPEQYKSFLPEAIAEEMLENHLFVEKPGYYNGAELDESLSILEDKPTTWKDLVVKSGAFK</sequence>
<dbReference type="PANTHER" id="PTHR42748:SF31">
    <property type="entry name" value="NMRA-LIKE DOMAIN-CONTAINING PROTEIN-RELATED"/>
    <property type="match status" value="1"/>
</dbReference>
<evidence type="ECO:0000259" key="3">
    <source>
        <dbReference type="Pfam" id="PF05368"/>
    </source>
</evidence>